<organism evidence="1 2">
    <name type="scientific">Rhodobacter capsulatus (strain ATCC BAA-309 / NBRC 16581 / SB1003)</name>
    <dbReference type="NCBI Taxonomy" id="272942"/>
    <lineage>
        <taxon>Bacteria</taxon>
        <taxon>Pseudomonadati</taxon>
        <taxon>Pseudomonadota</taxon>
        <taxon>Alphaproteobacteria</taxon>
        <taxon>Rhodobacterales</taxon>
        <taxon>Rhodobacter group</taxon>
        <taxon>Rhodobacter</taxon>
    </lineage>
</organism>
<accession>D5AUW7</accession>
<dbReference type="HOGENOM" id="CLU_2957637_0_0_5"/>
<dbReference type="Proteomes" id="UP000002361">
    <property type="component" value="Chromosome"/>
</dbReference>
<dbReference type="STRING" id="272942.RCAP_rcc02012"/>
<name>D5AUW7_RHOCB</name>
<keyword evidence="2" id="KW-1185">Reference proteome</keyword>
<proteinExistence type="predicted"/>
<dbReference type="AlphaFoldDB" id="D5AUW7"/>
<dbReference type="EMBL" id="CP001312">
    <property type="protein sequence ID" value="ADE85756.1"/>
    <property type="molecule type" value="Genomic_DNA"/>
</dbReference>
<evidence type="ECO:0000313" key="1">
    <source>
        <dbReference type="EMBL" id="ADE85756.1"/>
    </source>
</evidence>
<reference key="1">
    <citation type="submission" date="2008-12" db="EMBL/GenBank/DDBJ databases">
        <title>Complete genome sequence of Rhodobacter capsulatus SB1003.</title>
        <authorList>
            <person name="Strnad H."/>
            <person name="Lapidus A."/>
            <person name="Vlcek C."/>
            <person name="Ulbrich P."/>
            <person name="Paces J."/>
            <person name="Maltsev N."/>
            <person name="Kumar V."/>
            <person name="Kogan Y."/>
            <person name="Milgram A."/>
            <person name="Rebrekov D."/>
            <person name="Mazur M."/>
            <person name="Cox R."/>
            <person name="Kyrpides N."/>
            <person name="Kolar M."/>
            <person name="Sachova J."/>
            <person name="Ridl J."/>
            <person name="Ivanova N."/>
            <person name="Kapatral V."/>
            <person name="Los T."/>
            <person name="Lykidis A."/>
            <person name="Mikhailova N."/>
            <person name="Reznik G."/>
            <person name="Vasieva O."/>
            <person name="Fonstein M."/>
            <person name="Paces V."/>
            <person name="Haselkorn R."/>
        </authorList>
    </citation>
    <scope>NUCLEOTIDE SEQUENCE</scope>
    <source>
        <strain>SB1003</strain>
    </source>
</reference>
<evidence type="ECO:0000313" key="2">
    <source>
        <dbReference type="Proteomes" id="UP000002361"/>
    </source>
</evidence>
<sequence length="59" mass="6333">MCRVTSAMASVMATGASGGDFACIAGGERLSAPHFRDDMNRRRLSWWAAEVLAPYEAAL</sequence>
<gene>
    <name evidence="1" type="ordered locus">RCAP_rcc02012</name>
</gene>
<dbReference type="KEGG" id="rcp:RCAP_rcc02012"/>
<reference evidence="1 2" key="2">
    <citation type="journal article" date="2010" name="J. Bacteriol.">
        <title>Complete genome sequence of the photosynthetic purple nonsulfur bacterium Rhodobacter capsulatus SB 1003.</title>
        <authorList>
            <person name="Strnad H."/>
            <person name="Lapidus A."/>
            <person name="Paces J."/>
            <person name="Ulbrich P."/>
            <person name="Vlcek C."/>
            <person name="Paces V."/>
            <person name="Haselkorn R."/>
        </authorList>
    </citation>
    <scope>NUCLEOTIDE SEQUENCE [LARGE SCALE GENOMIC DNA]</scope>
    <source>
        <strain evidence="2">ATCC BAA-309 / NBRC 16581 / SB1003</strain>
    </source>
</reference>
<protein>
    <submittedName>
        <fullName evidence="1">Uncharacterized protein</fullName>
    </submittedName>
</protein>